<gene>
    <name evidence="3" type="ORF">G4Y79_12900</name>
</gene>
<proteinExistence type="predicted"/>
<dbReference type="PANTHER" id="PTHR44520">
    <property type="entry name" value="RESPONSE REGULATOR RCP1-RELATED"/>
    <property type="match status" value="1"/>
</dbReference>
<evidence type="ECO:0000313" key="4">
    <source>
        <dbReference type="Proteomes" id="UP000594468"/>
    </source>
</evidence>
<dbReference type="KEGG" id="pmet:G4Y79_12900"/>
<evidence type="ECO:0000313" key="3">
    <source>
        <dbReference type="EMBL" id="QPC80611.1"/>
    </source>
</evidence>
<evidence type="ECO:0000256" key="1">
    <source>
        <dbReference type="PROSITE-ProRule" id="PRU00169"/>
    </source>
</evidence>
<dbReference type="Proteomes" id="UP000594468">
    <property type="component" value="Chromosome"/>
</dbReference>
<dbReference type="CDD" id="cd17557">
    <property type="entry name" value="REC_Rcp-like"/>
    <property type="match status" value="1"/>
</dbReference>
<organism evidence="3 4">
    <name type="scientific">Phototrophicus methaneseepsis</name>
    <dbReference type="NCBI Taxonomy" id="2710758"/>
    <lineage>
        <taxon>Bacteria</taxon>
        <taxon>Bacillati</taxon>
        <taxon>Chloroflexota</taxon>
        <taxon>Candidatus Thermofontia</taxon>
        <taxon>Phototrophicales</taxon>
        <taxon>Phototrophicaceae</taxon>
        <taxon>Phototrophicus</taxon>
    </lineage>
</organism>
<keyword evidence="1" id="KW-0597">Phosphoprotein</keyword>
<dbReference type="Pfam" id="PF00072">
    <property type="entry name" value="Response_reg"/>
    <property type="match status" value="1"/>
</dbReference>
<accession>A0A7S8ICL7</accession>
<reference evidence="3 4" key="1">
    <citation type="submission" date="2020-02" db="EMBL/GenBank/DDBJ databases">
        <authorList>
            <person name="Zheng R.K."/>
            <person name="Sun C.M."/>
        </authorList>
    </citation>
    <scope>NUCLEOTIDE SEQUENCE [LARGE SCALE GENOMIC DNA]</scope>
    <source>
        <strain evidence="4">rifampicinis</strain>
    </source>
</reference>
<dbReference type="SMART" id="SM00448">
    <property type="entry name" value="REC"/>
    <property type="match status" value="1"/>
</dbReference>
<protein>
    <submittedName>
        <fullName evidence="3">Response regulator</fullName>
    </submittedName>
</protein>
<evidence type="ECO:0000259" key="2">
    <source>
        <dbReference type="PROSITE" id="PS50110"/>
    </source>
</evidence>
<keyword evidence="4" id="KW-1185">Reference proteome</keyword>
<dbReference type="GO" id="GO:0000160">
    <property type="term" value="P:phosphorelay signal transduction system"/>
    <property type="evidence" value="ECO:0007669"/>
    <property type="project" value="InterPro"/>
</dbReference>
<dbReference type="InterPro" id="IPR052893">
    <property type="entry name" value="TCS_response_regulator"/>
</dbReference>
<dbReference type="SUPFAM" id="SSF52172">
    <property type="entry name" value="CheY-like"/>
    <property type="match status" value="1"/>
</dbReference>
<name>A0A7S8ICL7_9CHLR</name>
<feature type="domain" description="Response regulatory" evidence="2">
    <location>
        <begin position="8"/>
        <end position="132"/>
    </location>
</feature>
<sequence length="145" mass="16453">MRLMNYMKILLVEDDEGHATLVRMNLREAGLDNEIQHVSDGQAALDYIDHFLASKEADSLLILLDLNLPVLDGYAVLESLKQNHLTRRIPIIVLTSTDDDREINHCYELGCNVYLRKPVNYTDFVQAVKSLGLFLSVIELPDPQS</sequence>
<dbReference type="InterPro" id="IPR011006">
    <property type="entry name" value="CheY-like_superfamily"/>
</dbReference>
<feature type="modified residue" description="4-aspartylphosphate" evidence="1">
    <location>
        <position position="65"/>
    </location>
</feature>
<dbReference type="PANTHER" id="PTHR44520:SF2">
    <property type="entry name" value="RESPONSE REGULATOR RCP1"/>
    <property type="match status" value="1"/>
</dbReference>
<dbReference type="InterPro" id="IPR001789">
    <property type="entry name" value="Sig_transdc_resp-reg_receiver"/>
</dbReference>
<dbReference type="Gene3D" id="3.40.50.2300">
    <property type="match status" value="1"/>
</dbReference>
<dbReference type="EMBL" id="CP062983">
    <property type="protein sequence ID" value="QPC80611.1"/>
    <property type="molecule type" value="Genomic_DNA"/>
</dbReference>
<dbReference type="PROSITE" id="PS50110">
    <property type="entry name" value="RESPONSE_REGULATORY"/>
    <property type="match status" value="1"/>
</dbReference>
<dbReference type="AlphaFoldDB" id="A0A7S8ICL7"/>